<name>A0A7U3ZHU5_RUNSL</name>
<proteinExistence type="predicted"/>
<dbReference type="AlphaFoldDB" id="A0A7U3ZHU5"/>
<feature type="compositionally biased region" description="Basic and acidic residues" evidence="1">
    <location>
        <begin position="26"/>
        <end position="53"/>
    </location>
</feature>
<feature type="region of interest" description="Disordered" evidence="1">
    <location>
        <begin position="133"/>
        <end position="154"/>
    </location>
</feature>
<evidence type="ECO:0000313" key="3">
    <source>
        <dbReference type="EMBL" id="AEI47506.1"/>
    </source>
</evidence>
<accession>A0A7U3ZHU5</accession>
<reference evidence="4" key="1">
    <citation type="submission" date="2011-06" db="EMBL/GenBank/DDBJ databases">
        <title>The complete genome of chromosome of Runella slithyformis DSM 19594.</title>
        <authorList>
            <consortium name="US DOE Joint Genome Institute (JGI-PGF)"/>
            <person name="Lucas S."/>
            <person name="Han J."/>
            <person name="Lapidus A."/>
            <person name="Bruce D."/>
            <person name="Goodwin L."/>
            <person name="Pitluck S."/>
            <person name="Peters L."/>
            <person name="Kyrpides N."/>
            <person name="Mavromatis K."/>
            <person name="Ivanova N."/>
            <person name="Ovchinnikova G."/>
            <person name="Zhang X."/>
            <person name="Misra M."/>
            <person name="Detter J.C."/>
            <person name="Tapia R."/>
            <person name="Han C."/>
            <person name="Land M."/>
            <person name="Hauser L."/>
            <person name="Markowitz V."/>
            <person name="Cheng J.-F."/>
            <person name="Hugenholtz P."/>
            <person name="Woyke T."/>
            <person name="Wu D."/>
            <person name="Tindall B."/>
            <person name="Faehrich R."/>
            <person name="Brambilla E."/>
            <person name="Klenk H.-P."/>
            <person name="Eisen J.A."/>
        </authorList>
    </citation>
    <scope>NUCLEOTIDE SEQUENCE [LARGE SCALE GENOMIC DNA]</scope>
    <source>
        <strain evidence="4">ATCC 29530 / DSM 19594 / LMG 11500 / NCIMB 11436 / LSU 4</strain>
    </source>
</reference>
<feature type="chain" id="PRO_5030863079" evidence="2">
    <location>
        <begin position="21"/>
        <end position="154"/>
    </location>
</feature>
<dbReference type="KEGG" id="rsi:Runsl_1075"/>
<feature type="compositionally biased region" description="Basic and acidic residues" evidence="1">
    <location>
        <begin position="133"/>
        <end position="146"/>
    </location>
</feature>
<feature type="region of interest" description="Disordered" evidence="1">
    <location>
        <begin position="26"/>
        <end position="62"/>
    </location>
</feature>
<dbReference type="Proteomes" id="UP000000493">
    <property type="component" value="Chromosome"/>
</dbReference>
<evidence type="ECO:0000256" key="1">
    <source>
        <dbReference type="SAM" id="MobiDB-lite"/>
    </source>
</evidence>
<organism evidence="3 4">
    <name type="scientific">Runella slithyformis (strain ATCC 29530 / DSM 19594 / LMG 11500 / NCIMB 11436 / LSU 4)</name>
    <dbReference type="NCBI Taxonomy" id="761193"/>
    <lineage>
        <taxon>Bacteria</taxon>
        <taxon>Pseudomonadati</taxon>
        <taxon>Bacteroidota</taxon>
        <taxon>Cytophagia</taxon>
        <taxon>Cytophagales</taxon>
        <taxon>Spirosomataceae</taxon>
        <taxon>Runella</taxon>
    </lineage>
</organism>
<protein>
    <submittedName>
        <fullName evidence="3">Uncharacterized protein</fullName>
    </submittedName>
</protein>
<evidence type="ECO:0000256" key="2">
    <source>
        <dbReference type="SAM" id="SignalP"/>
    </source>
</evidence>
<evidence type="ECO:0000313" key="4">
    <source>
        <dbReference type="Proteomes" id="UP000000493"/>
    </source>
</evidence>
<sequence>MKKLMFAAALILVAFGSANAQWGNNNRDRRYDDRYDNRRDNRGNDRGGYDSRSGRGGNMGDRIDDFQREARRRIADGIAQGSISSREAKHLMRDVERIERKEQIFWRDRVLDPRERRELTEDLYALNREITHEKRDNERSTYDDYGRNGQRRGW</sequence>
<reference evidence="3 4" key="2">
    <citation type="journal article" date="2012" name="Stand. Genomic Sci.">
        <title>Complete genome sequence of the aquatic bacterium Runella slithyformis type strain (LSU 4(T)).</title>
        <authorList>
            <person name="Copeland A."/>
            <person name="Zhang X."/>
            <person name="Misra M."/>
            <person name="Lapidus A."/>
            <person name="Nolan M."/>
            <person name="Lucas S."/>
            <person name="Deshpande S."/>
            <person name="Cheng J.F."/>
            <person name="Tapia R."/>
            <person name="Goodwin L.A."/>
            <person name="Pitluck S."/>
            <person name="Liolios K."/>
            <person name="Pagani I."/>
            <person name="Ivanova N."/>
            <person name="Mikhailova N."/>
            <person name="Pati A."/>
            <person name="Chen A."/>
            <person name="Palaniappan K."/>
            <person name="Land M."/>
            <person name="Hauser L."/>
            <person name="Pan C."/>
            <person name="Jeffries C.D."/>
            <person name="Detter J.C."/>
            <person name="Brambilla E.M."/>
            <person name="Rohde M."/>
            <person name="Djao O.D."/>
            <person name="Goker M."/>
            <person name="Sikorski J."/>
            <person name="Tindall B.J."/>
            <person name="Woyke T."/>
            <person name="Bristow J."/>
            <person name="Eisen J.A."/>
            <person name="Markowitz V."/>
            <person name="Hugenholtz P."/>
            <person name="Kyrpides N.C."/>
            <person name="Klenk H.P."/>
            <person name="Mavromatis K."/>
        </authorList>
    </citation>
    <scope>NUCLEOTIDE SEQUENCE [LARGE SCALE GENOMIC DNA]</scope>
    <source>
        <strain evidence="4">ATCC 29530 / DSM 19594 / LMG 11500 / NCIMB 11436 / LSU 4</strain>
    </source>
</reference>
<gene>
    <name evidence="3" type="ordered locus">Runsl_1075</name>
</gene>
<keyword evidence="4" id="KW-1185">Reference proteome</keyword>
<feature type="signal peptide" evidence="2">
    <location>
        <begin position="1"/>
        <end position="20"/>
    </location>
</feature>
<dbReference type="EMBL" id="CP002859">
    <property type="protein sequence ID" value="AEI47506.1"/>
    <property type="molecule type" value="Genomic_DNA"/>
</dbReference>
<dbReference type="RefSeq" id="WP_013926825.1">
    <property type="nucleotide sequence ID" value="NC_015703.1"/>
</dbReference>
<keyword evidence="2" id="KW-0732">Signal</keyword>